<gene>
    <name evidence="9" type="ORF">N7469_009367</name>
</gene>
<protein>
    <recommendedName>
        <fullName evidence="8">Zn(2)-C6 fungal-type domain-containing protein</fullName>
    </recommendedName>
</protein>
<dbReference type="AlphaFoldDB" id="A0A9W9THK0"/>
<dbReference type="GO" id="GO:0006351">
    <property type="term" value="P:DNA-templated transcription"/>
    <property type="evidence" value="ECO:0007669"/>
    <property type="project" value="InterPro"/>
</dbReference>
<reference evidence="9" key="1">
    <citation type="submission" date="2022-11" db="EMBL/GenBank/DDBJ databases">
        <authorList>
            <person name="Petersen C."/>
        </authorList>
    </citation>
    <scope>NUCLEOTIDE SEQUENCE</scope>
    <source>
        <strain evidence="9">IBT 23319</strain>
    </source>
</reference>
<proteinExistence type="predicted"/>
<dbReference type="GO" id="GO:0000981">
    <property type="term" value="F:DNA-binding transcription factor activity, RNA polymerase II-specific"/>
    <property type="evidence" value="ECO:0007669"/>
    <property type="project" value="InterPro"/>
</dbReference>
<dbReference type="CDD" id="cd00067">
    <property type="entry name" value="GAL4"/>
    <property type="match status" value="1"/>
</dbReference>
<dbReference type="GO" id="GO:0005634">
    <property type="term" value="C:nucleus"/>
    <property type="evidence" value="ECO:0007669"/>
    <property type="project" value="UniProtKB-SubCell"/>
</dbReference>
<dbReference type="PANTHER" id="PTHR47338:SF23">
    <property type="entry name" value="ZN(II)2CYS6 TRANSCRIPTION FACTOR (EUROFUNG)"/>
    <property type="match status" value="1"/>
</dbReference>
<accession>A0A9W9THK0</accession>
<dbReference type="InterPro" id="IPR001138">
    <property type="entry name" value="Zn2Cys6_DnaBD"/>
</dbReference>
<evidence type="ECO:0000313" key="10">
    <source>
        <dbReference type="Proteomes" id="UP001147733"/>
    </source>
</evidence>
<dbReference type="EMBL" id="JAPQKT010000008">
    <property type="protein sequence ID" value="KAJ5223127.1"/>
    <property type="molecule type" value="Genomic_DNA"/>
</dbReference>
<dbReference type="PROSITE" id="PS50048">
    <property type="entry name" value="ZN2_CY6_FUNGAL_2"/>
    <property type="match status" value="1"/>
</dbReference>
<evidence type="ECO:0000256" key="7">
    <source>
        <dbReference type="SAM" id="MobiDB-lite"/>
    </source>
</evidence>
<feature type="compositionally biased region" description="Basic and acidic residues" evidence="7">
    <location>
        <begin position="149"/>
        <end position="180"/>
    </location>
</feature>
<dbReference type="CDD" id="cd12148">
    <property type="entry name" value="fungal_TF_MHR"/>
    <property type="match status" value="1"/>
</dbReference>
<evidence type="ECO:0000256" key="3">
    <source>
        <dbReference type="ARBA" id="ARBA00023015"/>
    </source>
</evidence>
<keyword evidence="5" id="KW-0804">Transcription</keyword>
<organism evidence="9 10">
    <name type="scientific">Penicillium citrinum</name>
    <dbReference type="NCBI Taxonomy" id="5077"/>
    <lineage>
        <taxon>Eukaryota</taxon>
        <taxon>Fungi</taxon>
        <taxon>Dikarya</taxon>
        <taxon>Ascomycota</taxon>
        <taxon>Pezizomycotina</taxon>
        <taxon>Eurotiomycetes</taxon>
        <taxon>Eurotiomycetidae</taxon>
        <taxon>Eurotiales</taxon>
        <taxon>Aspergillaceae</taxon>
        <taxon>Penicillium</taxon>
    </lineage>
</organism>
<dbReference type="InterPro" id="IPR036864">
    <property type="entry name" value="Zn2-C6_fun-type_DNA-bd_sf"/>
</dbReference>
<evidence type="ECO:0000256" key="1">
    <source>
        <dbReference type="ARBA" id="ARBA00004123"/>
    </source>
</evidence>
<reference evidence="9" key="2">
    <citation type="journal article" date="2023" name="IMA Fungus">
        <title>Comparative genomic study of the Penicillium genus elucidates a diverse pangenome and 15 lateral gene transfer events.</title>
        <authorList>
            <person name="Petersen C."/>
            <person name="Sorensen T."/>
            <person name="Nielsen M.R."/>
            <person name="Sondergaard T.E."/>
            <person name="Sorensen J.L."/>
            <person name="Fitzpatrick D.A."/>
            <person name="Frisvad J.C."/>
            <person name="Nielsen K.L."/>
        </authorList>
    </citation>
    <scope>NUCLEOTIDE SEQUENCE</scope>
    <source>
        <strain evidence="9">IBT 23319</strain>
    </source>
</reference>
<feature type="region of interest" description="Disordered" evidence="7">
    <location>
        <begin position="146"/>
        <end position="180"/>
    </location>
</feature>
<dbReference type="PANTHER" id="PTHR47338">
    <property type="entry name" value="ZN(II)2CYS6 TRANSCRIPTION FACTOR (EUROFUNG)-RELATED"/>
    <property type="match status" value="1"/>
</dbReference>
<keyword evidence="10" id="KW-1185">Reference proteome</keyword>
<keyword evidence="6" id="KW-0539">Nucleus</keyword>
<evidence type="ECO:0000256" key="5">
    <source>
        <dbReference type="ARBA" id="ARBA00023163"/>
    </source>
</evidence>
<sequence length="805" mass="90448">MPQVQLDSMPPKSNHGLSATGENANGPELQEAAKPEEDIPACQLCRKKKARCNRAQPCAQCMRFNVPCVYEDRHTKPGLRAGAVDQLCRRIETLENMFLGQEMIWQQMWQLLCPNTSIPEPLTRTSTISDLAVRREQLKSSLLLAASSRENDQDPQQMEKELPEVEPSERRTKRPRPNDVHRASFLLSHGRDSSEIIPPEIMDELVDFYHFNIHPWIPIIHMARFRERMQLVHEHPRITCILHAMIAVCVRFSRNDHFPDEEIKSRLAEKSRQKVILDSTESFSVENLQALVILAFETICRGRGPSSWSIVGSMVSTVEHLQLDVEEDVLYGAASHGETLIRRMVFLAPSHSWSEAEERRRIFWTVFLMDRFCSISTGWKVSLTNSDVKRRLPCEGALWQKGQAIQTPYFGLSHSKENATTPILNGNLSKEVEGQDSIGGFAYNIEATESLALVANFFLHHAFIVDDAEKAQLWLMQFKELDLRLIQWKLFLPSKWREACALNNDGVMDPNLTLAHITHNTAVILLHQGIAWPPPHWQMCPVRLPSASSAETCLEAASEIATIGQQFLSFSPIFTNPQFPFCLFIAGRMLLAHARYNNVPVSSALETLTASLLEVSQRWSGRTETAVPRGDNLASSFAKRLIEARGDDLASTHSLSLDIRQTAYSDESKEQPRIPGTNTSPSDRAPSATKPVDGSTLAGYMNRSKHQESFALDSFSLAFPPLPLAFERDFPIVPNDSHLPTSMQNAGKQAASHMDPQSPNPHHLNMWQNPSDTYDHGIAGSQEDFSHLLNIVPSPGQLVSRYGGI</sequence>
<dbReference type="RefSeq" id="XP_056498050.1">
    <property type="nucleotide sequence ID" value="XM_056648285.1"/>
</dbReference>
<dbReference type="PROSITE" id="PS00463">
    <property type="entry name" value="ZN2_CY6_FUNGAL_1"/>
    <property type="match status" value="1"/>
</dbReference>
<evidence type="ECO:0000313" key="9">
    <source>
        <dbReference type="EMBL" id="KAJ5223127.1"/>
    </source>
</evidence>
<dbReference type="Proteomes" id="UP001147733">
    <property type="component" value="Unassembled WGS sequence"/>
</dbReference>
<dbReference type="InterPro" id="IPR050815">
    <property type="entry name" value="TF_fung"/>
</dbReference>
<dbReference type="GeneID" id="81387452"/>
<dbReference type="SMART" id="SM00066">
    <property type="entry name" value="GAL4"/>
    <property type="match status" value="1"/>
</dbReference>
<feature type="domain" description="Zn(2)-C6 fungal-type" evidence="8">
    <location>
        <begin position="41"/>
        <end position="70"/>
    </location>
</feature>
<dbReference type="SUPFAM" id="SSF57701">
    <property type="entry name" value="Zn2/Cys6 DNA-binding domain"/>
    <property type="match status" value="1"/>
</dbReference>
<dbReference type="InterPro" id="IPR007219">
    <property type="entry name" value="XnlR_reg_dom"/>
</dbReference>
<keyword evidence="2" id="KW-0479">Metal-binding</keyword>
<evidence type="ECO:0000256" key="4">
    <source>
        <dbReference type="ARBA" id="ARBA00023125"/>
    </source>
</evidence>
<dbReference type="GO" id="GO:0008270">
    <property type="term" value="F:zinc ion binding"/>
    <property type="evidence" value="ECO:0007669"/>
    <property type="project" value="InterPro"/>
</dbReference>
<dbReference type="Pfam" id="PF04082">
    <property type="entry name" value="Fungal_trans"/>
    <property type="match status" value="1"/>
</dbReference>
<comment type="caution">
    <text evidence="9">The sequence shown here is derived from an EMBL/GenBank/DDBJ whole genome shotgun (WGS) entry which is preliminary data.</text>
</comment>
<dbReference type="GO" id="GO:0003677">
    <property type="term" value="F:DNA binding"/>
    <property type="evidence" value="ECO:0007669"/>
    <property type="project" value="UniProtKB-KW"/>
</dbReference>
<evidence type="ECO:0000256" key="6">
    <source>
        <dbReference type="ARBA" id="ARBA00023242"/>
    </source>
</evidence>
<dbReference type="SMART" id="SM00906">
    <property type="entry name" value="Fungal_trans"/>
    <property type="match status" value="1"/>
</dbReference>
<evidence type="ECO:0000259" key="8">
    <source>
        <dbReference type="PROSITE" id="PS50048"/>
    </source>
</evidence>
<feature type="region of interest" description="Disordered" evidence="7">
    <location>
        <begin position="663"/>
        <end position="698"/>
    </location>
</feature>
<feature type="region of interest" description="Disordered" evidence="7">
    <location>
        <begin position="1"/>
        <end position="33"/>
    </location>
</feature>
<keyword evidence="4" id="KW-0238">DNA-binding</keyword>
<dbReference type="OrthoDB" id="4456959at2759"/>
<keyword evidence="3" id="KW-0805">Transcription regulation</keyword>
<comment type="subcellular location">
    <subcellularLocation>
        <location evidence="1">Nucleus</location>
    </subcellularLocation>
</comment>
<dbReference type="Gene3D" id="4.10.240.10">
    <property type="entry name" value="Zn(2)-C6 fungal-type DNA-binding domain"/>
    <property type="match status" value="1"/>
</dbReference>
<name>A0A9W9THK0_PENCI</name>
<dbReference type="Pfam" id="PF00172">
    <property type="entry name" value="Zn_clus"/>
    <property type="match status" value="1"/>
</dbReference>
<evidence type="ECO:0000256" key="2">
    <source>
        <dbReference type="ARBA" id="ARBA00022723"/>
    </source>
</evidence>